<dbReference type="InterPro" id="IPR032698">
    <property type="entry name" value="SirB1_N"/>
</dbReference>
<comment type="similarity">
    <text evidence="1">Belongs to the UPF0162 family.</text>
</comment>
<proteinExistence type="inferred from homology"/>
<accession>A0ABZ1BZ64</accession>
<evidence type="ECO:0000313" key="3">
    <source>
        <dbReference type="EMBL" id="WRP17362.1"/>
    </source>
</evidence>
<feature type="domain" description="Protein SirB1 N-terminal" evidence="2">
    <location>
        <begin position="107"/>
        <end position="253"/>
    </location>
</feature>
<evidence type="ECO:0000256" key="1">
    <source>
        <dbReference type="ARBA" id="ARBA00007100"/>
    </source>
</evidence>
<sequence>MARQLTASELQALVRLLGDDDERTVKVARQRLMEAGEAAVRWLVAAANEADPMVRGRARLLLDDLRFQGLKDRLTLLVRRGSDEFDLEEGLFVVARSRYPDLDEAPYRERLRAMSDELVRRKVPRMSAPEAAAAINRYLFHELGLRSNEAHYYDPDNVCIHQVLDRKAGVGLSLAALYLVVGRRAGFQAHAVSLPGRIVVSVPTSPPFWVDPAESGRVLSRHDLVAIAREAGHQFEESMLDPLPDRELVERMLAHLMRVYALTSQRVAAERAEELLKVLSRGAGDKPGAAASSVSRGDSGA</sequence>
<dbReference type="RefSeq" id="WP_324716633.1">
    <property type="nucleotide sequence ID" value="NZ_CP141615.1"/>
</dbReference>
<evidence type="ECO:0000259" key="2">
    <source>
        <dbReference type="Pfam" id="PF13369"/>
    </source>
</evidence>
<keyword evidence="4" id="KW-1185">Reference proteome</keyword>
<name>A0ABZ1BZ64_9FIRM</name>
<dbReference type="Proteomes" id="UP001332192">
    <property type="component" value="Chromosome"/>
</dbReference>
<dbReference type="EMBL" id="CP141615">
    <property type="protein sequence ID" value="WRP17362.1"/>
    <property type="molecule type" value="Genomic_DNA"/>
</dbReference>
<reference evidence="3 4" key="1">
    <citation type="journal article" date="2024" name="Front. Microbiol.">
        <title>Novel thermophilic genera Geochorda gen. nov. and Carboxydochorda gen. nov. from the deep terrestrial subsurface reveal the ecophysiological diversity in the class Limnochordia.</title>
        <authorList>
            <person name="Karnachuk O.V."/>
            <person name="Lukina A.P."/>
            <person name="Avakyan M.R."/>
            <person name="Kadnikov V.V."/>
            <person name="Begmatov S."/>
            <person name="Beletsky A.V."/>
            <person name="Vlasova K.G."/>
            <person name="Novikov A.A."/>
            <person name="Shcherbakova V.A."/>
            <person name="Mardanov A.V."/>
            <person name="Ravin N.V."/>
        </authorList>
    </citation>
    <scope>NUCLEOTIDE SEQUENCE [LARGE SCALE GENOMIC DNA]</scope>
    <source>
        <strain evidence="3 4">L945</strain>
    </source>
</reference>
<dbReference type="Pfam" id="PF13369">
    <property type="entry name" value="Transglut_core2"/>
    <property type="match status" value="1"/>
</dbReference>
<gene>
    <name evidence="3" type="ORF">U7230_14975</name>
</gene>
<protein>
    <submittedName>
        <fullName evidence="3">Transglutaminase-like domain-containing protein</fullName>
    </submittedName>
</protein>
<evidence type="ECO:0000313" key="4">
    <source>
        <dbReference type="Proteomes" id="UP001332192"/>
    </source>
</evidence>
<dbReference type="PANTHER" id="PTHR31350">
    <property type="entry name" value="SI:DKEY-261L7.2"/>
    <property type="match status" value="1"/>
</dbReference>
<organism evidence="3 4">
    <name type="scientific">Carboxydichorda subterranea</name>
    <dbReference type="NCBI Taxonomy" id="3109565"/>
    <lineage>
        <taxon>Bacteria</taxon>
        <taxon>Bacillati</taxon>
        <taxon>Bacillota</taxon>
        <taxon>Limnochordia</taxon>
        <taxon>Limnochordales</taxon>
        <taxon>Geochordaceae</taxon>
        <taxon>Carboxydichorda</taxon>
    </lineage>
</organism>
<dbReference type="PANTHER" id="PTHR31350:SF21">
    <property type="entry name" value="F-BOX ONLY PROTEIN 21"/>
    <property type="match status" value="1"/>
</dbReference>